<proteinExistence type="predicted"/>
<name>A0ACB8TYU5_9APHY</name>
<evidence type="ECO:0000313" key="1">
    <source>
        <dbReference type="EMBL" id="KAI0087170.1"/>
    </source>
</evidence>
<protein>
    <submittedName>
        <fullName evidence="1">Ribonuclease H-like domain-containing protein</fullName>
    </submittedName>
</protein>
<gene>
    <name evidence="1" type="ORF">BDY19DRAFT_956507</name>
</gene>
<comment type="caution">
    <text evidence="1">The sequence shown here is derived from an EMBL/GenBank/DDBJ whole genome shotgun (WGS) entry which is preliminary data.</text>
</comment>
<dbReference type="EMBL" id="MU274919">
    <property type="protein sequence ID" value="KAI0087170.1"/>
    <property type="molecule type" value="Genomic_DNA"/>
</dbReference>
<evidence type="ECO:0000313" key="2">
    <source>
        <dbReference type="Proteomes" id="UP001055072"/>
    </source>
</evidence>
<organism evidence="1 2">
    <name type="scientific">Irpex rosettiformis</name>
    <dbReference type="NCBI Taxonomy" id="378272"/>
    <lineage>
        <taxon>Eukaryota</taxon>
        <taxon>Fungi</taxon>
        <taxon>Dikarya</taxon>
        <taxon>Basidiomycota</taxon>
        <taxon>Agaricomycotina</taxon>
        <taxon>Agaricomycetes</taxon>
        <taxon>Polyporales</taxon>
        <taxon>Irpicaceae</taxon>
        <taxon>Irpex</taxon>
    </lineage>
</organism>
<keyword evidence="2" id="KW-1185">Reference proteome</keyword>
<accession>A0ACB8TYU5</accession>
<reference evidence="1" key="1">
    <citation type="journal article" date="2021" name="Environ. Microbiol.">
        <title>Gene family expansions and transcriptome signatures uncover fungal adaptations to wood decay.</title>
        <authorList>
            <person name="Hage H."/>
            <person name="Miyauchi S."/>
            <person name="Viragh M."/>
            <person name="Drula E."/>
            <person name="Min B."/>
            <person name="Chaduli D."/>
            <person name="Navarro D."/>
            <person name="Favel A."/>
            <person name="Norest M."/>
            <person name="Lesage-Meessen L."/>
            <person name="Balint B."/>
            <person name="Merenyi Z."/>
            <person name="de Eugenio L."/>
            <person name="Morin E."/>
            <person name="Martinez A.T."/>
            <person name="Baldrian P."/>
            <person name="Stursova M."/>
            <person name="Martinez M.J."/>
            <person name="Novotny C."/>
            <person name="Magnuson J.K."/>
            <person name="Spatafora J.W."/>
            <person name="Maurice S."/>
            <person name="Pangilinan J."/>
            <person name="Andreopoulos W."/>
            <person name="LaButti K."/>
            <person name="Hundley H."/>
            <person name="Na H."/>
            <person name="Kuo A."/>
            <person name="Barry K."/>
            <person name="Lipzen A."/>
            <person name="Henrissat B."/>
            <person name="Riley R."/>
            <person name="Ahrendt S."/>
            <person name="Nagy L.G."/>
            <person name="Grigoriev I.V."/>
            <person name="Martin F."/>
            <person name="Rosso M.N."/>
        </authorList>
    </citation>
    <scope>NUCLEOTIDE SEQUENCE</scope>
    <source>
        <strain evidence="1">CBS 384.51</strain>
    </source>
</reference>
<sequence length="346" mass="39206">MPQPAPHPPSPPVLLNYVYCDRPDSFANAVHFLRSAPYLILDCEGKDLGRSGGSVTLICVGTPFAEYIFLFDVLSPYITRNDVQGLLDLFQNKGLLKVVWDGRMDFLEIWSTYGVALRGVLDLQIAEVMSRYQVRGEEDDGRLLRLQQSLRIPPSKMWHDRYDYLHAVVGLQRCWKECGYAEDCGKDPEIMHMHKALGSSMWAFRPLTEQLLQYAARDILLIGVLYPHFIRSGWIPMDPPNFSSLLTQCQRYVSAHVEQGKSTETDIFKPSCIIPLDVLTEPSGPKYLCFACNRALSETAFETKKDLNSAAYKSVTKGFMRSTRCRLCFALACKKNAKVDQAWVST</sequence>
<dbReference type="Proteomes" id="UP001055072">
    <property type="component" value="Unassembled WGS sequence"/>
</dbReference>